<evidence type="ECO:0000313" key="16">
    <source>
        <dbReference type="Proteomes" id="UP000197596"/>
    </source>
</evidence>
<keyword evidence="8" id="KW-0735">Signal-anchor</keyword>
<sequence>MKIAYLILAHNNPRLLTRLVDELSSERASFFVHIDSKADISIFGELRARPGVHFCQQRRNGAWADFSLVQATLDMMELAMRHDPGFTRVVLLSGATLPVQPTWYIEDFFAARPDANFMESFPMPNDQYGKGIGRLTHYWLRRARPLLRVKWKLQDWINKYAPLRNYQAALGELKPMAGSQWWAITGHACAYVLAYVREHRRFVRFSHHVDCSDEFFFQTIMGNSPFAPTLAPSITYTNWRPGQMSPDTLKQFHLEHFAQPLVMNSANHNCPLPAGEVLFARKFDENPWEVIEALFATNRRKTRIAQETEAAQMPIAANSA</sequence>
<keyword evidence="7" id="KW-0256">Endoplasmic reticulum</keyword>
<dbReference type="GO" id="GO:0016020">
    <property type="term" value="C:membrane"/>
    <property type="evidence" value="ECO:0007669"/>
    <property type="project" value="InterPro"/>
</dbReference>
<keyword evidence="10" id="KW-0333">Golgi apparatus</keyword>
<evidence type="ECO:0000256" key="14">
    <source>
        <dbReference type="ARBA" id="ARBA00042865"/>
    </source>
</evidence>
<evidence type="ECO:0000256" key="5">
    <source>
        <dbReference type="ARBA" id="ARBA00022692"/>
    </source>
</evidence>
<evidence type="ECO:0000256" key="6">
    <source>
        <dbReference type="ARBA" id="ARBA00022723"/>
    </source>
</evidence>
<evidence type="ECO:0000256" key="13">
    <source>
        <dbReference type="ARBA" id="ARBA00023180"/>
    </source>
</evidence>
<dbReference type="GO" id="GO:0030158">
    <property type="term" value="F:protein xylosyltransferase activity"/>
    <property type="evidence" value="ECO:0007669"/>
    <property type="project" value="InterPro"/>
</dbReference>
<dbReference type="PANTHER" id="PTHR46025">
    <property type="entry name" value="XYLOSYLTRANSFERASE OXT"/>
    <property type="match status" value="1"/>
</dbReference>
<dbReference type="RefSeq" id="WP_088749932.1">
    <property type="nucleotide sequence ID" value="NZ_NJGU01000001.1"/>
</dbReference>
<comment type="subcellular location">
    <subcellularLocation>
        <location evidence="2">Endoplasmic reticulum membrane</location>
        <topology evidence="2">Single-pass type II membrane protein</topology>
    </subcellularLocation>
    <subcellularLocation>
        <location evidence="1">Golgi apparatus membrane</location>
        <topology evidence="1">Single-pass type II membrane protein</topology>
    </subcellularLocation>
</comment>
<dbReference type="InterPro" id="IPR043538">
    <property type="entry name" value="XYLT"/>
</dbReference>
<evidence type="ECO:0000256" key="7">
    <source>
        <dbReference type="ARBA" id="ARBA00022824"/>
    </source>
</evidence>
<organism evidence="15 16">
    <name type="scientific">Herbaspirillum robiniae</name>
    <dbReference type="NCBI Taxonomy" id="2014887"/>
    <lineage>
        <taxon>Bacteria</taxon>
        <taxon>Pseudomonadati</taxon>
        <taxon>Pseudomonadota</taxon>
        <taxon>Betaproteobacteria</taxon>
        <taxon>Burkholderiales</taxon>
        <taxon>Oxalobacteraceae</taxon>
        <taxon>Herbaspirillum</taxon>
    </lineage>
</organism>
<keyword evidence="13" id="KW-0325">Glycoprotein</keyword>
<evidence type="ECO:0000256" key="8">
    <source>
        <dbReference type="ARBA" id="ARBA00022968"/>
    </source>
</evidence>
<dbReference type="GO" id="GO:0015012">
    <property type="term" value="P:heparan sulfate proteoglycan biosynthetic process"/>
    <property type="evidence" value="ECO:0007669"/>
    <property type="project" value="TreeGrafter"/>
</dbReference>
<reference evidence="15 16" key="1">
    <citation type="submission" date="2017-06" db="EMBL/GenBank/DDBJ databases">
        <title>Herbaspirillum phytohormonus sp. nov., isolated from the root nodule of Robinia pseudoacacia in lead-zinc mine.</title>
        <authorList>
            <person name="Fan M."/>
            <person name="Lin Y."/>
        </authorList>
    </citation>
    <scope>NUCLEOTIDE SEQUENCE [LARGE SCALE GENOMIC DNA]</scope>
    <source>
        <strain evidence="15 16">HZ10</strain>
    </source>
</reference>
<evidence type="ECO:0000313" key="15">
    <source>
        <dbReference type="EMBL" id="OWY30967.1"/>
    </source>
</evidence>
<evidence type="ECO:0000256" key="2">
    <source>
        <dbReference type="ARBA" id="ARBA00004648"/>
    </source>
</evidence>
<name>A0A246WV83_9BURK</name>
<evidence type="ECO:0000256" key="4">
    <source>
        <dbReference type="ARBA" id="ARBA00022679"/>
    </source>
</evidence>
<keyword evidence="6" id="KW-0479">Metal-binding</keyword>
<dbReference type="EMBL" id="NJGU01000001">
    <property type="protein sequence ID" value="OWY30967.1"/>
    <property type="molecule type" value="Genomic_DNA"/>
</dbReference>
<evidence type="ECO:0000256" key="3">
    <source>
        <dbReference type="ARBA" id="ARBA00022676"/>
    </source>
</evidence>
<keyword evidence="3" id="KW-0328">Glycosyltransferase</keyword>
<protein>
    <recommendedName>
        <fullName evidence="14">Peptide O-xylosyltransferase</fullName>
    </recommendedName>
</protein>
<keyword evidence="5" id="KW-0812">Transmembrane</keyword>
<evidence type="ECO:0000256" key="1">
    <source>
        <dbReference type="ARBA" id="ARBA00004323"/>
    </source>
</evidence>
<comment type="caution">
    <text evidence="15">The sequence shown here is derived from an EMBL/GenBank/DDBJ whole genome shotgun (WGS) entry which is preliminary data.</text>
</comment>
<proteinExistence type="predicted"/>
<keyword evidence="9" id="KW-1133">Transmembrane helix</keyword>
<dbReference type="PANTHER" id="PTHR46025:SF3">
    <property type="entry name" value="XYLOSYLTRANSFERASE OXT"/>
    <property type="match status" value="1"/>
</dbReference>
<accession>A0A246WV83</accession>
<evidence type="ECO:0000256" key="11">
    <source>
        <dbReference type="ARBA" id="ARBA00023136"/>
    </source>
</evidence>
<evidence type="ECO:0000256" key="10">
    <source>
        <dbReference type="ARBA" id="ARBA00023034"/>
    </source>
</evidence>
<evidence type="ECO:0000256" key="12">
    <source>
        <dbReference type="ARBA" id="ARBA00023157"/>
    </source>
</evidence>
<dbReference type="InterPro" id="IPR003406">
    <property type="entry name" value="Glyco_trans_14"/>
</dbReference>
<dbReference type="Pfam" id="PF02485">
    <property type="entry name" value="Branch"/>
    <property type="match status" value="1"/>
</dbReference>
<dbReference type="GO" id="GO:0046872">
    <property type="term" value="F:metal ion binding"/>
    <property type="evidence" value="ECO:0007669"/>
    <property type="project" value="UniProtKB-KW"/>
</dbReference>
<keyword evidence="4" id="KW-0808">Transferase</keyword>
<gene>
    <name evidence="15" type="ORF">CEJ42_02550</name>
</gene>
<dbReference type="AlphaFoldDB" id="A0A246WV83"/>
<keyword evidence="11" id="KW-0472">Membrane</keyword>
<keyword evidence="12" id="KW-1015">Disulfide bond</keyword>
<dbReference type="GO" id="GO:0050650">
    <property type="term" value="P:chondroitin sulfate proteoglycan biosynthetic process"/>
    <property type="evidence" value="ECO:0007669"/>
    <property type="project" value="TreeGrafter"/>
</dbReference>
<evidence type="ECO:0000256" key="9">
    <source>
        <dbReference type="ARBA" id="ARBA00022989"/>
    </source>
</evidence>
<dbReference type="Proteomes" id="UP000197596">
    <property type="component" value="Unassembled WGS sequence"/>
</dbReference>